<dbReference type="InterPro" id="IPR003439">
    <property type="entry name" value="ABC_transporter-like_ATP-bd"/>
</dbReference>
<dbReference type="AlphaFoldDB" id="A0A7H9BMP5"/>
<reference evidence="6 7" key="1">
    <citation type="submission" date="2020-07" db="EMBL/GenBank/DDBJ databases">
        <title>Complete genome sequence of Chitinibacter sp. 2T18.</title>
        <authorList>
            <person name="Bae J.-W."/>
            <person name="Choi J.-W."/>
        </authorList>
    </citation>
    <scope>NUCLEOTIDE SEQUENCE [LARGE SCALE GENOMIC DNA]</scope>
    <source>
        <strain evidence="6 7">2T18</strain>
    </source>
</reference>
<dbReference type="PANTHER" id="PTHR42939:SF1">
    <property type="entry name" value="ABC TRANSPORTER ATP-BINDING PROTEIN ALBC-RELATED"/>
    <property type="match status" value="1"/>
</dbReference>
<name>A0A7H9BMP5_9NEIS</name>
<gene>
    <name evidence="6" type="ORF">HQ393_16205</name>
</gene>
<dbReference type="InterPro" id="IPR003593">
    <property type="entry name" value="AAA+_ATPase"/>
</dbReference>
<keyword evidence="7" id="KW-1185">Reference proteome</keyword>
<dbReference type="Gene3D" id="3.40.50.300">
    <property type="entry name" value="P-loop containing nucleotide triphosphate hydrolases"/>
    <property type="match status" value="1"/>
</dbReference>
<evidence type="ECO:0000256" key="1">
    <source>
        <dbReference type="ARBA" id="ARBA00022448"/>
    </source>
</evidence>
<dbReference type="GO" id="GO:0016887">
    <property type="term" value="F:ATP hydrolysis activity"/>
    <property type="evidence" value="ECO:0007669"/>
    <property type="project" value="InterPro"/>
</dbReference>
<proteinExistence type="predicted"/>
<dbReference type="InterPro" id="IPR051782">
    <property type="entry name" value="ABC_Transporter_VariousFunc"/>
</dbReference>
<dbReference type="InterPro" id="IPR027417">
    <property type="entry name" value="P-loop_NTPase"/>
</dbReference>
<organism evidence="6 7">
    <name type="scientific">Chitinibacter bivalviorum</name>
    <dbReference type="NCBI Taxonomy" id="2739434"/>
    <lineage>
        <taxon>Bacteria</taxon>
        <taxon>Pseudomonadati</taxon>
        <taxon>Pseudomonadota</taxon>
        <taxon>Betaproteobacteria</taxon>
        <taxon>Neisseriales</taxon>
        <taxon>Chitinibacteraceae</taxon>
        <taxon>Chitinibacter</taxon>
    </lineage>
</organism>
<dbReference type="KEGG" id="chiz:HQ393_16205"/>
<protein>
    <submittedName>
        <fullName evidence="6">ABC transporter ATP-binding protein</fullName>
    </submittedName>
</protein>
<dbReference type="EMBL" id="CP058627">
    <property type="protein sequence ID" value="QLG89666.1"/>
    <property type="molecule type" value="Genomic_DNA"/>
</dbReference>
<dbReference type="Pfam" id="PF00005">
    <property type="entry name" value="ABC_tran"/>
    <property type="match status" value="1"/>
</dbReference>
<dbReference type="SUPFAM" id="SSF52540">
    <property type="entry name" value="P-loop containing nucleoside triphosphate hydrolases"/>
    <property type="match status" value="1"/>
</dbReference>
<evidence type="ECO:0000259" key="5">
    <source>
        <dbReference type="PROSITE" id="PS50893"/>
    </source>
</evidence>
<evidence type="ECO:0000256" key="4">
    <source>
        <dbReference type="ARBA" id="ARBA00022840"/>
    </source>
</evidence>
<evidence type="ECO:0000256" key="2">
    <source>
        <dbReference type="ARBA" id="ARBA00022475"/>
    </source>
</evidence>
<evidence type="ECO:0000313" key="6">
    <source>
        <dbReference type="EMBL" id="QLG89666.1"/>
    </source>
</evidence>
<dbReference type="SMART" id="SM00382">
    <property type="entry name" value="AAA"/>
    <property type="match status" value="1"/>
</dbReference>
<keyword evidence="3" id="KW-0547">Nucleotide-binding</keyword>
<dbReference type="Proteomes" id="UP000509597">
    <property type="component" value="Chromosome"/>
</dbReference>
<keyword evidence="4 6" id="KW-0067">ATP-binding</keyword>
<dbReference type="CDD" id="cd03230">
    <property type="entry name" value="ABC_DR_subfamily_A"/>
    <property type="match status" value="1"/>
</dbReference>
<dbReference type="GO" id="GO:0005524">
    <property type="term" value="F:ATP binding"/>
    <property type="evidence" value="ECO:0007669"/>
    <property type="project" value="UniProtKB-KW"/>
</dbReference>
<keyword evidence="2" id="KW-0472">Membrane</keyword>
<keyword evidence="2" id="KW-1003">Cell membrane</keyword>
<evidence type="ECO:0000256" key="3">
    <source>
        <dbReference type="ARBA" id="ARBA00022741"/>
    </source>
</evidence>
<sequence length="299" mass="33029">MTTPAIELSNLSKSYRSLWGKESVALSALNLEIQQGEVFGFVGPNGAGKSTTIKIIMGLLQASSGSAQLYGKDVRDADSRTGIAYVPESALLNDYLTPLDILESGCHFHNVKTDNLRTHCLKWLERYDIANVANKPLRSFSKGMTQRTALAHAMAIQPKLLILDEPLSGLDPLGRKLVLDILAEYRSQGGSIFFSSHVLYDVERLADRYGLIHKGKLRTVRSPAELLGDEATVLITSYGKNEVAGMQHQGLLRWQGEIKRSVLWATLEALEKAGHEIHEVRSTTTLEQAFLDLIKIDTQ</sequence>
<dbReference type="PROSITE" id="PS50893">
    <property type="entry name" value="ABC_TRANSPORTER_2"/>
    <property type="match status" value="1"/>
</dbReference>
<dbReference type="PANTHER" id="PTHR42939">
    <property type="entry name" value="ABC TRANSPORTER ATP-BINDING PROTEIN ALBC-RELATED"/>
    <property type="match status" value="1"/>
</dbReference>
<keyword evidence="1" id="KW-0813">Transport</keyword>
<evidence type="ECO:0000313" key="7">
    <source>
        <dbReference type="Proteomes" id="UP000509597"/>
    </source>
</evidence>
<feature type="domain" description="ABC transporter" evidence="5">
    <location>
        <begin position="6"/>
        <end position="239"/>
    </location>
</feature>
<accession>A0A7H9BMP5</accession>
<dbReference type="RefSeq" id="WP_179356603.1">
    <property type="nucleotide sequence ID" value="NZ_CP058627.1"/>
</dbReference>